<dbReference type="SUPFAM" id="SSF63380">
    <property type="entry name" value="Riboflavin synthase domain-like"/>
    <property type="match status" value="1"/>
</dbReference>
<feature type="binding site" evidence="1">
    <location>
        <position position="266"/>
    </location>
    <ligand>
        <name>[2Fe-2S] cluster</name>
        <dbReference type="ChEBI" id="CHEBI:190135"/>
    </ligand>
</feature>
<sequence length="294" mass="30812">MRPTVDKTPAAAPAPEPAPVADAMAPVSHRVRSRVAENRDSVTLVLEPVTDRLPAARPGQFMMLYAFGIGEIAISVSGDPTLTDGTFTHTIREVGAVSRALCHAGPGSTIGLRGPFGTDWGLSACAGRDLVIVAGGVGLAPLRPVVLGALAHRADYGRLVLIAGARFRDDFLFAADLTAWAADPALEVALTVDVPVQGWPGEVGLVTEPLRRLELDPTRTAAFLCGPEPMMRHSAAALLAKGVPAENIRVSLERNMQCGIGWCGHCQLGPLLLCRDGPVVGYDVAAPLLAVEEL</sequence>
<dbReference type="CDD" id="cd06221">
    <property type="entry name" value="sulfite_reductase_like"/>
    <property type="match status" value="1"/>
</dbReference>
<reference evidence="5" key="2">
    <citation type="submission" date="2016-02" db="EMBL/GenBank/DDBJ databases">
        <title>Draft genome sequence of five rapidly growing Mycobacterium species.</title>
        <authorList>
            <person name="Katahira K."/>
            <person name="Gotou Y."/>
            <person name="Iida K."/>
            <person name="Ogura Y."/>
            <person name="Hayashi T."/>
        </authorList>
    </citation>
    <scope>NUCLEOTIDE SEQUENCE [LARGE SCALE GENOMIC DNA]</scope>
    <source>
        <strain evidence="5">JCM6362</strain>
    </source>
</reference>
<feature type="domain" description="FAD-binding FR-type" evidence="3">
    <location>
        <begin position="24"/>
        <end position="122"/>
    </location>
</feature>
<dbReference type="InterPro" id="IPR050353">
    <property type="entry name" value="PyrK_electron_transfer"/>
</dbReference>
<dbReference type="GO" id="GO:0046872">
    <property type="term" value="F:metal ion binding"/>
    <property type="evidence" value="ECO:0007669"/>
    <property type="project" value="UniProtKB-KW"/>
</dbReference>
<dbReference type="Proteomes" id="UP000069654">
    <property type="component" value="Unassembled WGS sequence"/>
</dbReference>
<dbReference type="OMA" id="GFCGHCQ"/>
<protein>
    <submittedName>
        <fullName evidence="4">Flavodoxin oxidoreductase</fullName>
    </submittedName>
</protein>
<dbReference type="GO" id="GO:0050660">
    <property type="term" value="F:flavin adenine dinucleotide binding"/>
    <property type="evidence" value="ECO:0007669"/>
    <property type="project" value="InterPro"/>
</dbReference>
<reference evidence="4 5" key="1">
    <citation type="journal article" date="2016" name="Genome Announc.">
        <title>Draft Genome Sequences of Five Rapidly Growing Mycobacterium Species, M. thermoresistibile, M. fortuitum subsp. acetamidolyticum, M. canariasense, M. brisbanense, and M. novocastrense.</title>
        <authorList>
            <person name="Katahira K."/>
            <person name="Ogura Y."/>
            <person name="Gotoh Y."/>
            <person name="Hayashi T."/>
        </authorList>
    </citation>
    <scope>NUCLEOTIDE SEQUENCE [LARGE SCALE GENOMIC DNA]</scope>
    <source>
        <strain evidence="4 5">JCM6362</strain>
    </source>
</reference>
<dbReference type="PIRSF" id="PIRSF006816">
    <property type="entry name" value="Cyc3_hyd_g"/>
    <property type="match status" value="1"/>
</dbReference>
<keyword evidence="1" id="KW-0479">Metal-binding</keyword>
<evidence type="ECO:0000313" key="5">
    <source>
        <dbReference type="Proteomes" id="UP000069654"/>
    </source>
</evidence>
<dbReference type="SUPFAM" id="SSF52343">
    <property type="entry name" value="Ferredoxin reductase-like, C-terminal NADP-linked domain"/>
    <property type="match status" value="1"/>
</dbReference>
<dbReference type="InterPro" id="IPR017938">
    <property type="entry name" value="Riboflavin_synthase-like_b-brl"/>
</dbReference>
<dbReference type="STRING" id="1797.RMCT_1447"/>
<feature type="region of interest" description="Disordered" evidence="2">
    <location>
        <begin position="1"/>
        <end position="24"/>
    </location>
</feature>
<name>A0A100XDA7_MYCTH</name>
<dbReference type="PANTHER" id="PTHR43513">
    <property type="entry name" value="DIHYDROOROTATE DEHYDROGENASE B (NAD(+)), ELECTRON TRANSFER SUBUNIT"/>
    <property type="match status" value="1"/>
</dbReference>
<keyword evidence="1" id="KW-0411">Iron-sulfur</keyword>
<dbReference type="Pfam" id="PF10418">
    <property type="entry name" value="DHODB_Fe-S_bind"/>
    <property type="match status" value="1"/>
</dbReference>
<evidence type="ECO:0000259" key="3">
    <source>
        <dbReference type="PROSITE" id="PS51384"/>
    </source>
</evidence>
<dbReference type="AlphaFoldDB" id="A0A100XDA7"/>
<dbReference type="Pfam" id="PF00175">
    <property type="entry name" value="NAD_binding_1"/>
    <property type="match status" value="1"/>
</dbReference>
<accession>A0A100XDA7</accession>
<comment type="cofactor">
    <cofactor evidence="1">
        <name>[2Fe-2S] cluster</name>
        <dbReference type="ChEBI" id="CHEBI:190135"/>
    </cofactor>
    <text evidence="1">Binds 1 [2Fe-2S] cluster per subunit.</text>
</comment>
<dbReference type="PROSITE" id="PS51384">
    <property type="entry name" value="FAD_FR"/>
    <property type="match status" value="1"/>
</dbReference>
<dbReference type="GO" id="GO:0006221">
    <property type="term" value="P:pyrimidine nucleotide biosynthetic process"/>
    <property type="evidence" value="ECO:0007669"/>
    <property type="project" value="InterPro"/>
</dbReference>
<feature type="binding site" evidence="1">
    <location>
        <position position="274"/>
    </location>
    <ligand>
        <name>[2Fe-2S] cluster</name>
        <dbReference type="ChEBI" id="CHEBI:190135"/>
    </ligand>
</feature>
<dbReference type="Gene3D" id="2.40.30.10">
    <property type="entry name" value="Translation factors"/>
    <property type="match status" value="1"/>
</dbReference>
<dbReference type="GO" id="GO:0051537">
    <property type="term" value="F:2 iron, 2 sulfur cluster binding"/>
    <property type="evidence" value="ECO:0007669"/>
    <property type="project" value="UniProtKB-KW"/>
</dbReference>
<evidence type="ECO:0000256" key="1">
    <source>
        <dbReference type="PIRSR" id="PIRSR006816-2"/>
    </source>
</evidence>
<proteinExistence type="predicted"/>
<dbReference type="PRINTS" id="PR00406">
    <property type="entry name" value="CYTB5RDTASE"/>
</dbReference>
<dbReference type="InterPro" id="IPR019480">
    <property type="entry name" value="Dihydroorotate_DH_Fe-S-bd"/>
</dbReference>
<keyword evidence="1" id="KW-0408">Iron</keyword>
<dbReference type="InterPro" id="IPR012165">
    <property type="entry name" value="Cyt_c3_hydrogenase_gsu"/>
</dbReference>
<dbReference type="InterPro" id="IPR017927">
    <property type="entry name" value="FAD-bd_FR_type"/>
</dbReference>
<dbReference type="EMBL" id="BCTB01000009">
    <property type="protein sequence ID" value="GAT14477.1"/>
    <property type="molecule type" value="Genomic_DNA"/>
</dbReference>
<dbReference type="GO" id="GO:0016491">
    <property type="term" value="F:oxidoreductase activity"/>
    <property type="evidence" value="ECO:0007669"/>
    <property type="project" value="InterPro"/>
</dbReference>
<gene>
    <name evidence="4" type="ORF">RMCT_1447</name>
</gene>
<keyword evidence="1" id="KW-0001">2Fe-2S</keyword>
<feature type="binding site" evidence="1">
    <location>
        <position position="258"/>
    </location>
    <ligand>
        <name>[2Fe-2S] cluster</name>
        <dbReference type="ChEBI" id="CHEBI:190135"/>
    </ligand>
</feature>
<dbReference type="Gene3D" id="3.40.50.80">
    <property type="entry name" value="Nucleotide-binding domain of ferredoxin-NADP reductase (FNR) module"/>
    <property type="match status" value="1"/>
</dbReference>
<evidence type="ECO:0000256" key="2">
    <source>
        <dbReference type="SAM" id="MobiDB-lite"/>
    </source>
</evidence>
<organism evidence="4 5">
    <name type="scientific">Mycolicibacterium thermoresistibile</name>
    <name type="common">Mycobacterium thermoresistibile</name>
    <dbReference type="NCBI Taxonomy" id="1797"/>
    <lineage>
        <taxon>Bacteria</taxon>
        <taxon>Bacillati</taxon>
        <taxon>Actinomycetota</taxon>
        <taxon>Actinomycetes</taxon>
        <taxon>Mycobacteriales</taxon>
        <taxon>Mycobacteriaceae</taxon>
        <taxon>Mycolicibacterium</taxon>
    </lineage>
</organism>
<comment type="caution">
    <text evidence="4">The sequence shown here is derived from an EMBL/GenBank/DDBJ whole genome shotgun (WGS) entry which is preliminary data.</text>
</comment>
<dbReference type="InterPro" id="IPR001433">
    <property type="entry name" value="OxRdtase_FAD/NAD-bd"/>
</dbReference>
<feature type="binding site" evidence="1">
    <location>
        <position position="263"/>
    </location>
    <ligand>
        <name>[2Fe-2S] cluster</name>
        <dbReference type="ChEBI" id="CHEBI:190135"/>
    </ligand>
</feature>
<dbReference type="PANTHER" id="PTHR43513:SF1">
    <property type="entry name" value="ANAEROBIC SULFITE REDUCTASE SUBUNIT B"/>
    <property type="match status" value="1"/>
</dbReference>
<dbReference type="InterPro" id="IPR039261">
    <property type="entry name" value="FNR_nucleotide-bd"/>
</dbReference>
<evidence type="ECO:0000313" key="4">
    <source>
        <dbReference type="EMBL" id="GAT14477.1"/>
    </source>
</evidence>